<dbReference type="Gene3D" id="3.60.110.10">
    <property type="entry name" value="Carbon-nitrogen hydrolase"/>
    <property type="match status" value="2"/>
</dbReference>
<name>A0A9N9F9Z3_9GLOM</name>
<organism evidence="2 3">
    <name type="scientific">Paraglomus brasilianum</name>
    <dbReference type="NCBI Taxonomy" id="144538"/>
    <lineage>
        <taxon>Eukaryota</taxon>
        <taxon>Fungi</taxon>
        <taxon>Fungi incertae sedis</taxon>
        <taxon>Mucoromycota</taxon>
        <taxon>Glomeromycotina</taxon>
        <taxon>Glomeromycetes</taxon>
        <taxon>Paraglomerales</taxon>
        <taxon>Paraglomeraceae</taxon>
        <taxon>Paraglomus</taxon>
    </lineage>
</organism>
<evidence type="ECO:0000313" key="2">
    <source>
        <dbReference type="EMBL" id="CAG8520988.1"/>
    </source>
</evidence>
<evidence type="ECO:0000259" key="1">
    <source>
        <dbReference type="PROSITE" id="PS50263"/>
    </source>
</evidence>
<dbReference type="PANTHER" id="PTHR23088">
    <property type="entry name" value="NITRILASE-RELATED"/>
    <property type="match status" value="1"/>
</dbReference>
<comment type="caution">
    <text evidence="2">The sequence shown here is derived from an EMBL/GenBank/DDBJ whole genome shotgun (WGS) entry which is preliminary data.</text>
</comment>
<dbReference type="AlphaFoldDB" id="A0A9N9F9Z3"/>
<dbReference type="OrthoDB" id="10250282at2759"/>
<feature type="domain" description="CN hydrolase" evidence="1">
    <location>
        <begin position="1"/>
        <end position="205"/>
    </location>
</feature>
<proteinExistence type="predicted"/>
<accession>A0A9N9F9Z3</accession>
<dbReference type="PANTHER" id="PTHR23088:SF27">
    <property type="entry name" value="DEAMINATED GLUTATHIONE AMIDASE"/>
    <property type="match status" value="1"/>
</dbReference>
<dbReference type="SUPFAM" id="SSF56317">
    <property type="entry name" value="Carbon-nitrogen hydrolase"/>
    <property type="match status" value="1"/>
</dbReference>
<keyword evidence="3" id="KW-1185">Reference proteome</keyword>
<dbReference type="PROSITE" id="PS01227">
    <property type="entry name" value="UPF0012"/>
    <property type="match status" value="1"/>
</dbReference>
<dbReference type="Pfam" id="PF00795">
    <property type="entry name" value="CN_hydrolase"/>
    <property type="match status" value="2"/>
</dbReference>
<dbReference type="InterPro" id="IPR001110">
    <property type="entry name" value="UPF0012_CS"/>
</dbReference>
<dbReference type="PROSITE" id="PS50263">
    <property type="entry name" value="CN_HYDROLASE"/>
    <property type="match status" value="1"/>
</dbReference>
<dbReference type="Proteomes" id="UP000789739">
    <property type="component" value="Unassembled WGS sequence"/>
</dbReference>
<dbReference type="InterPro" id="IPR036526">
    <property type="entry name" value="C-N_Hydrolase_sf"/>
</dbReference>
<sequence>MPLTAVAQYCGTANVAANIETCFKLMRDAVVKGAQMVFFPEASDFIASNTKETIELTKAHSKSFVEDIKKEARNQKLWVSIGVHEQNGPVILESTGTAYGEQVINPISTPLGKVGMAVCYDLRFPELSTELRKRGADILTYPSAFTVKTGQAHWGNYTTAKIYQRVHNDKRASYGNAMIVDPWGTVLARCPETVKPSLAFADIDLDRLHQIRREMPIMDHRRVDIFPHLAS</sequence>
<dbReference type="EMBL" id="CAJVPI010000333">
    <property type="protein sequence ID" value="CAG8520988.1"/>
    <property type="molecule type" value="Genomic_DNA"/>
</dbReference>
<evidence type="ECO:0000313" key="3">
    <source>
        <dbReference type="Proteomes" id="UP000789739"/>
    </source>
</evidence>
<dbReference type="InterPro" id="IPR003010">
    <property type="entry name" value="C-N_Hydrolase"/>
</dbReference>
<gene>
    <name evidence="2" type="ORF">PBRASI_LOCUS3623</name>
</gene>
<protein>
    <submittedName>
        <fullName evidence="2">3608_t:CDS:1</fullName>
    </submittedName>
</protein>
<reference evidence="2" key="1">
    <citation type="submission" date="2021-06" db="EMBL/GenBank/DDBJ databases">
        <authorList>
            <person name="Kallberg Y."/>
            <person name="Tangrot J."/>
            <person name="Rosling A."/>
        </authorList>
    </citation>
    <scope>NUCLEOTIDE SEQUENCE</scope>
    <source>
        <strain evidence="2">BR232B</strain>
    </source>
</reference>